<dbReference type="AlphaFoldDB" id="A0AA86T7H7"/>
<keyword evidence="1" id="KW-0732">Signal</keyword>
<keyword evidence="4" id="KW-1185">Reference proteome</keyword>
<dbReference type="Proteomes" id="UP001179121">
    <property type="component" value="Chromosome"/>
</dbReference>
<dbReference type="RefSeq" id="WP_370693633.1">
    <property type="nucleotide sequence ID" value="NZ_OX365700.1"/>
</dbReference>
<accession>A0AA86T7H7</accession>
<protein>
    <recommendedName>
        <fullName evidence="2">IPT/TIG domain-containing protein</fullName>
    </recommendedName>
</protein>
<dbReference type="InterPro" id="IPR014756">
    <property type="entry name" value="Ig_E-set"/>
</dbReference>
<evidence type="ECO:0000259" key="2">
    <source>
        <dbReference type="Pfam" id="PF01833"/>
    </source>
</evidence>
<name>A0AA86T7H7_9BACT</name>
<feature type="domain" description="IPT/TIG" evidence="2">
    <location>
        <begin position="217"/>
        <end position="282"/>
    </location>
</feature>
<sequence>MLLLASWAGPVEEAFAASPKKSPKQSKVAVQLQPSSAAPGATVSIVGSGFGGFQSTRENRVLFSGVPALIQRWDPSLIEVKVPYEAKDGPVEIHKGKQKIAAGTFTVQRPVIREVVPAEAEPGEIVQLLGEHFGPTAGPRDPNSMFGVNDVVIGGVVVRPRRWRDDKIEVEVPANAASGDIHIRLASSDPLPDGSCCATVQHVLSNSVKISLMPTVRVDPVSGPIGTKVVLFGLGFGNSKGTDDAVLFNGHPAVVAQWKDSMIVVHVPLGAESGPLVLKKAGMQRTLSQFTVTVPKVTKIKPEKGPIGTLLRISGENFGYYSESGETPYAFADFDPGENAVEIGGVPAIIYRWHQDRIDVWVPFSAKDGPVVVKRGAVKPNPDGSCCAERTVLTTEAGHFTVVTPQVTSYEPHSAGLDEVVTIKGTGFGDFLIMREAIQLGLSSQAYVGDRFQFGEDVSRTEVLLNGVALHILSWTDNEIKVVVPRRHVFGVGKPGEFLPDLSKGTLMVRRGSWDVLPDGSCCQPKQYITVPVGEFTVEHRGLPEQGLFEEHGMAPLGIKE</sequence>
<dbReference type="KEGG" id="nti:DNFV4_02192"/>
<gene>
    <name evidence="3" type="ORF">DNFV4_02192</name>
</gene>
<reference evidence="3" key="1">
    <citation type="submission" date="2022-10" db="EMBL/GenBank/DDBJ databases">
        <authorList>
            <person name="Koch H."/>
        </authorList>
    </citation>
    <scope>NUCLEOTIDE SEQUENCE</scope>
    <source>
        <strain evidence="3">DNF</strain>
    </source>
</reference>
<organism evidence="3 4">
    <name type="scientific">Nitrospira tepida</name>
    <dbReference type="NCBI Taxonomy" id="2973512"/>
    <lineage>
        <taxon>Bacteria</taxon>
        <taxon>Pseudomonadati</taxon>
        <taxon>Nitrospirota</taxon>
        <taxon>Nitrospiria</taxon>
        <taxon>Nitrospirales</taxon>
        <taxon>Nitrospiraceae</taxon>
        <taxon>Nitrospira</taxon>
    </lineage>
</organism>
<dbReference type="InterPro" id="IPR052387">
    <property type="entry name" value="Fibrocystin"/>
</dbReference>
<dbReference type="InterPro" id="IPR002909">
    <property type="entry name" value="IPT_dom"/>
</dbReference>
<dbReference type="PANTHER" id="PTHR46769:SF2">
    <property type="entry name" value="FIBROCYSTIN-L ISOFORM 2 PRECURSOR-RELATED"/>
    <property type="match status" value="1"/>
</dbReference>
<dbReference type="SUPFAM" id="SSF81296">
    <property type="entry name" value="E set domains"/>
    <property type="match status" value="5"/>
</dbReference>
<dbReference type="Gene3D" id="2.60.40.10">
    <property type="entry name" value="Immunoglobulins"/>
    <property type="match status" value="5"/>
</dbReference>
<proteinExistence type="predicted"/>
<evidence type="ECO:0000313" key="3">
    <source>
        <dbReference type="EMBL" id="CAI4031773.1"/>
    </source>
</evidence>
<evidence type="ECO:0000256" key="1">
    <source>
        <dbReference type="ARBA" id="ARBA00022729"/>
    </source>
</evidence>
<dbReference type="EMBL" id="OX365700">
    <property type="protein sequence ID" value="CAI4031773.1"/>
    <property type="molecule type" value="Genomic_DNA"/>
</dbReference>
<dbReference type="InterPro" id="IPR013783">
    <property type="entry name" value="Ig-like_fold"/>
</dbReference>
<evidence type="ECO:0000313" key="4">
    <source>
        <dbReference type="Proteomes" id="UP001179121"/>
    </source>
</evidence>
<dbReference type="Pfam" id="PF01833">
    <property type="entry name" value="TIG"/>
    <property type="match status" value="1"/>
</dbReference>
<dbReference type="PANTHER" id="PTHR46769">
    <property type="entry name" value="POLYCYSTIC KIDNEY AND HEPATIC DISEASE 1 (AUTOSOMAL RECESSIVE)-LIKE 1"/>
    <property type="match status" value="1"/>
</dbReference>